<evidence type="ECO:0000313" key="3">
    <source>
        <dbReference type="EMBL" id="MEB8342988.1"/>
    </source>
</evidence>
<keyword evidence="4" id="KW-1185">Reference proteome</keyword>
<feature type="region of interest" description="Disordered" evidence="1">
    <location>
        <begin position="1"/>
        <end position="22"/>
    </location>
</feature>
<proteinExistence type="predicted"/>
<dbReference type="SUPFAM" id="SSF56601">
    <property type="entry name" value="beta-lactamase/transpeptidase-like"/>
    <property type="match status" value="1"/>
</dbReference>
<reference evidence="3 4" key="1">
    <citation type="submission" date="2022-10" db="EMBL/GenBank/DDBJ databases">
        <authorList>
            <person name="Xie J."/>
            <person name="Shen N."/>
        </authorList>
    </citation>
    <scope>NUCLEOTIDE SEQUENCE [LARGE SCALE GENOMIC DNA]</scope>
    <source>
        <strain evidence="3 4">YIM65594</strain>
    </source>
</reference>
<dbReference type="Gene3D" id="3.40.710.10">
    <property type="entry name" value="DD-peptidase/beta-lactamase superfamily"/>
    <property type="match status" value="1"/>
</dbReference>
<evidence type="ECO:0000259" key="2">
    <source>
        <dbReference type="Pfam" id="PF00144"/>
    </source>
</evidence>
<dbReference type="RefSeq" id="WP_326022590.1">
    <property type="nucleotide sequence ID" value="NZ_JAOZYC010000175.1"/>
</dbReference>
<dbReference type="InterPro" id="IPR001466">
    <property type="entry name" value="Beta-lactam-related"/>
</dbReference>
<organism evidence="3 4">
    <name type="scientific">Streptomyces endophyticus</name>
    <dbReference type="NCBI Taxonomy" id="714166"/>
    <lineage>
        <taxon>Bacteria</taxon>
        <taxon>Bacillati</taxon>
        <taxon>Actinomycetota</taxon>
        <taxon>Actinomycetes</taxon>
        <taxon>Kitasatosporales</taxon>
        <taxon>Streptomycetaceae</taxon>
        <taxon>Streptomyces</taxon>
    </lineage>
</organism>
<gene>
    <name evidence="3" type="ORF">OKJ99_36400</name>
</gene>
<dbReference type="PANTHER" id="PTHR46825:SF7">
    <property type="entry name" value="D-ALANYL-D-ALANINE CARBOXYPEPTIDASE"/>
    <property type="match status" value="1"/>
</dbReference>
<sequence length="326" mass="35145">GVPGATARAVDGGRAWNGTAGRRGAHDHYRAGSLTKTFVATVLLQLEAEGRLGLDDTVDHWLPGLVEGNGNDGTKITLRQLLNHTSGIFNITADKDFQRKVFAKDGFLKHRYDTWTPTELVRVATRHKPDFAPGAKWAYSNTNFVLAGMVVERVTGRPYAEEIRDRIINPLHLKATSLPGTDPAVPRPASRAYSKLTADGSGTPVDVTELNPSIAGAAGEIISDSKDLNTFYTALLRGELLPARQLKEMKTTVPTDPDSPGTRYGLALMREDLPCGRTVWGHSGGIHGSSTLALTTADGEHALAFNFNGDWTGDMTKVALAEFCPK</sequence>
<dbReference type="Proteomes" id="UP001354931">
    <property type="component" value="Unassembled WGS sequence"/>
</dbReference>
<feature type="non-terminal residue" evidence="3">
    <location>
        <position position="1"/>
    </location>
</feature>
<dbReference type="InterPro" id="IPR050491">
    <property type="entry name" value="AmpC-like"/>
</dbReference>
<evidence type="ECO:0000256" key="1">
    <source>
        <dbReference type="SAM" id="MobiDB-lite"/>
    </source>
</evidence>
<feature type="domain" description="Beta-lactamase-related" evidence="2">
    <location>
        <begin position="2"/>
        <end position="310"/>
    </location>
</feature>
<evidence type="ECO:0000313" key="4">
    <source>
        <dbReference type="Proteomes" id="UP001354931"/>
    </source>
</evidence>
<accession>A0ABU6FHL5</accession>
<dbReference type="InterPro" id="IPR012338">
    <property type="entry name" value="Beta-lactam/transpept-like"/>
</dbReference>
<dbReference type="PANTHER" id="PTHR46825">
    <property type="entry name" value="D-ALANYL-D-ALANINE-CARBOXYPEPTIDASE/ENDOPEPTIDASE AMPH"/>
    <property type="match status" value="1"/>
</dbReference>
<name>A0ABU6FHL5_9ACTN</name>
<comment type="caution">
    <text evidence="3">The sequence shown here is derived from an EMBL/GenBank/DDBJ whole genome shotgun (WGS) entry which is preliminary data.</text>
</comment>
<dbReference type="Pfam" id="PF00144">
    <property type="entry name" value="Beta-lactamase"/>
    <property type="match status" value="1"/>
</dbReference>
<protein>
    <submittedName>
        <fullName evidence="3">Beta-lactamase family protein</fullName>
    </submittedName>
</protein>
<dbReference type="EMBL" id="JAOZYC010000175">
    <property type="protein sequence ID" value="MEB8342988.1"/>
    <property type="molecule type" value="Genomic_DNA"/>
</dbReference>